<dbReference type="Gene3D" id="3.40.50.2000">
    <property type="entry name" value="Glycogen Phosphorylase B"/>
    <property type="match status" value="2"/>
</dbReference>
<gene>
    <name evidence="1" type="ORF">MPEBLZ_04311</name>
</gene>
<protein>
    <submittedName>
        <fullName evidence="1">Polysaccharide biosynthesis protein</fullName>
    </submittedName>
</protein>
<dbReference type="AlphaFoldDB" id="A0A0P7ZCF7"/>
<sequence length="391" mass="44759">MNILFLAPNPPYPPNSGAKIRNFNLIKIISKYHDISVLFLVRPGEIEDVSGLEKYCTVYPLPFQTKKYGRLKSLLSRNPYETMLSCYSPKIQEQISHIINHNNFQILHVESLLMSAYVKNISTIPKVYDAHNIESDILYRTFINKFSTRSVLTFLDYLKNKKHEQDAIRSFDACISVSENDSKRLRAMGAQNLMMLPNCVDLDHFYPVERKDFSPNIVFTGLMNWYPNVDAIKSFCRDAYPVLKEKIPQIKFYAVGRNPISTLKNLEKNDIFITGEVPDVRPFISNSDVCIVPLRIGGGTRLKILEYFAMEKPVISTSIGAEGIDAIDGKHLIIEDDISKFPDRINELLNDTEYAGYIAKNGRKLAEEKYSWDQYGEKLSQLFSNIAINLT</sequence>
<organism evidence="1 2">
    <name type="scientific">Candidatus Methanoperedens nitratireducens</name>
    <dbReference type="NCBI Taxonomy" id="1392998"/>
    <lineage>
        <taxon>Archaea</taxon>
        <taxon>Methanobacteriati</taxon>
        <taxon>Methanobacteriota</taxon>
        <taxon>Stenosarchaea group</taxon>
        <taxon>Methanomicrobia</taxon>
        <taxon>Methanosarcinales</taxon>
        <taxon>ANME-2 cluster</taxon>
        <taxon>Candidatus Methanoperedentaceae</taxon>
        <taxon>Candidatus Methanoperedens</taxon>
    </lineage>
</organism>
<accession>A0A0P7ZCF7</accession>
<name>A0A0P7ZCF7_9EURY</name>
<comment type="caution">
    <text evidence="1">The sequence shown here is derived from an EMBL/GenBank/DDBJ whole genome shotgun (WGS) entry which is preliminary data.</text>
</comment>
<evidence type="ECO:0000313" key="2">
    <source>
        <dbReference type="Proteomes" id="UP000050360"/>
    </source>
</evidence>
<dbReference type="PANTHER" id="PTHR12526">
    <property type="entry name" value="GLYCOSYLTRANSFERASE"/>
    <property type="match status" value="1"/>
</dbReference>
<evidence type="ECO:0000313" key="1">
    <source>
        <dbReference type="EMBL" id="KPQ41140.1"/>
    </source>
</evidence>
<dbReference type="CDD" id="cd03801">
    <property type="entry name" value="GT4_PimA-like"/>
    <property type="match status" value="1"/>
</dbReference>
<reference evidence="1 2" key="1">
    <citation type="submission" date="2015-09" db="EMBL/GenBank/DDBJ databases">
        <title>A metagenomics-based metabolic model of nitrate-dependent anaerobic oxidation of methane by Methanoperedens-like archaea.</title>
        <authorList>
            <person name="Arshad A."/>
            <person name="Speth D.R."/>
            <person name="De Graaf R.M."/>
            <person name="Op Den Camp H.J."/>
            <person name="Jetten M.S."/>
            <person name="Welte C.U."/>
        </authorList>
    </citation>
    <scope>NUCLEOTIDE SEQUENCE [LARGE SCALE GENOMIC DNA]</scope>
</reference>
<dbReference type="PANTHER" id="PTHR12526:SF600">
    <property type="entry name" value="GLYCOSYL TRANSFERASE GROUP 1"/>
    <property type="match status" value="1"/>
</dbReference>
<dbReference type="Pfam" id="PF13692">
    <property type="entry name" value="Glyco_trans_1_4"/>
    <property type="match status" value="1"/>
</dbReference>
<dbReference type="Proteomes" id="UP000050360">
    <property type="component" value="Unassembled WGS sequence"/>
</dbReference>
<dbReference type="GO" id="GO:0016757">
    <property type="term" value="F:glycosyltransferase activity"/>
    <property type="evidence" value="ECO:0007669"/>
    <property type="project" value="TreeGrafter"/>
</dbReference>
<dbReference type="EMBL" id="LKCM01000427">
    <property type="protein sequence ID" value="KPQ41140.1"/>
    <property type="molecule type" value="Genomic_DNA"/>
</dbReference>
<dbReference type="SUPFAM" id="SSF53756">
    <property type="entry name" value="UDP-Glycosyltransferase/glycogen phosphorylase"/>
    <property type="match status" value="1"/>
</dbReference>
<proteinExistence type="predicted"/>